<evidence type="ECO:0000259" key="13">
    <source>
        <dbReference type="Pfam" id="PF00082"/>
    </source>
</evidence>
<feature type="active site" description="Charge relay system" evidence="8">
    <location>
        <position position="215"/>
    </location>
</feature>
<dbReference type="Proteomes" id="UP001165584">
    <property type="component" value="Unassembled WGS sequence"/>
</dbReference>
<keyword evidence="3 8" id="KW-0645">Protease</keyword>
<comment type="subcellular location">
    <subcellularLocation>
        <location evidence="1">Secreted</location>
    </subcellularLocation>
</comment>
<evidence type="ECO:0000313" key="17">
    <source>
        <dbReference type="EMBL" id="MCS5717289.1"/>
    </source>
</evidence>
<comment type="similarity">
    <text evidence="2 8 9">Belongs to the peptidase S8 family.</text>
</comment>
<feature type="domain" description="Peptidase S8/S53" evidence="13">
    <location>
        <begin position="206"/>
        <end position="689"/>
    </location>
</feature>
<dbReference type="InterPro" id="IPR000209">
    <property type="entry name" value="Peptidase_S8/S53_dom"/>
</dbReference>
<dbReference type="SUPFAM" id="SSF52743">
    <property type="entry name" value="Subtilisin-like"/>
    <property type="match status" value="1"/>
</dbReference>
<evidence type="ECO:0000313" key="18">
    <source>
        <dbReference type="Proteomes" id="UP001165584"/>
    </source>
</evidence>
<feature type="transmembrane region" description="Helical" evidence="11">
    <location>
        <begin position="1474"/>
        <end position="1501"/>
    </location>
</feature>
<dbReference type="InterPro" id="IPR045051">
    <property type="entry name" value="SBT"/>
</dbReference>
<evidence type="ECO:0000256" key="10">
    <source>
        <dbReference type="SAM" id="MobiDB-lite"/>
    </source>
</evidence>
<feature type="domain" description="Inhibitor I9" evidence="15">
    <location>
        <begin position="77"/>
        <end position="177"/>
    </location>
</feature>
<protein>
    <submittedName>
        <fullName evidence="17">S8 family serine peptidase</fullName>
    </submittedName>
</protein>
<feature type="domain" description="Subtilisin-like protease fibronectin type-III" evidence="16">
    <location>
        <begin position="731"/>
        <end position="826"/>
    </location>
</feature>
<sequence>MTGSLARTRRPRRSRRLTGALAALSSAALVGLGCLLPTGAAGAATPVAATALGAPTIGAVTAATPATPPAGGYEAGRYIVTLKDPAVASYAGGIAGLRATRAKGGSDLDATSRAAQSYSAHLTDTQDVLAAEVGASVTTSYTLATNGFSSELSAEQAQKLADDPRVAAVVPDEILRLDEPESSTQFLGLDGDDGVWAAIGGVENAGKGVVVGVIDTGVAPENPSFAGDPLGTTPGDAPYRDGDTIVFDKADGSEFHGTCVAGVQFTTDDCSTKIVGAQFFVDNFGVGNIGDPAIGEYLSPRDGVGHGSHTASTAAGQHDVPATVAGTELGEISGVAPAAKIAAYKVCWEGPDPVSPLDDGCATGDILHAIDAAVADGVDVINYSIGAGAAETTVSLTDQAFFNAAAAGIFVAASAGNDGDAASTADNASPWITTVAASTIPTRDATARLGDGQAFVGASITLPADGTISGRLVAATAAAAAGATDPQLCGPDTLDPAAVAGAIVLCERGVIDRTLKSAEVARAGGIGMLLVNPTQSSLDLDAHTVPTVHVNADAYEAVTAYAATPGATVTFENGNTTGTPSAPSPQVAGFSSRGPILADGGDMLKPDITAPGVAILAAGANPEGEAGTWEFMSGTSMASPHIAGLAALYLGVHPDAAPAEIKSAMMTTAYDTLDASGAPAEDPFAQGAGHVDPTRFFEPGLLYLNDVDDWMAYTDALGYTGFGSDPLDPSDLNLASIGIGGLPGTQTVTRTVTATAAGSYTAAPVSMPGIDVAVSPTTLSFGAAGEEQSYTVTFTRTDAPLDAFSTGYLDWADDATGASVRSPLAVRPISLDAPAEAVGDGATGSVDVPVLGGDTATYEIASSGLARGQVARGNGAAGSSTQAFVFDVPEGSTFARFDLDAADDSADLDLSVYSVDSLNHSYLVGQSATGSADERVDLDADMLQPGHYIVAVDFFAGTGDLGYTLTTSVLDPAAATGSFAVTPTSLSTVTGETSTVTASWSGLAPGGSYLGRISYGNTGHNTVVTVTTPGSPEVPPASDEPVASVDPFWLRAGDGTSVRAAGLTPGSPYTVKLDSGSEPVTTGVVDDSGSLWRYLVLPADIALGDHTLTIATADDAVTADFVVTDVVAQHLDPWVNHDFDGNPTVSLDVTFVGKGDLRVRLESDSGKVYTDTTERAEAPSDAPNYTFRTGPFAVQPGSLTATLWVVDASGAMTQEISTTFTADILPPSSITITPNAANPSTVDVVVSNAATMPIEPRVQYKLCTGPMVFAEEFYDVGDTAENWDLTGVAHVDVVSDDGSGTVLAAFDNAGPNRCAENPSIAQDFWMTMDARPATGDTANPITLTVSNRVDVHSPGFDLSAGVGSTVFETEPLLYEMIPTPELDTPGPVEERTLAVAENTPYWATARYGQHMPWGNLQKKRDALVPALTLAQLAAVVAPGDPGQPGDPGTPADPTTPATPAPAASSGSGTSSGALAATGLTVGLPVAIAVALLLLGAAFVLVRRAQARSRRVAAATSTDARSDAHDEE</sequence>
<dbReference type="PROSITE" id="PS00136">
    <property type="entry name" value="SUBTILASE_ASP"/>
    <property type="match status" value="1"/>
</dbReference>
<dbReference type="InterPro" id="IPR015500">
    <property type="entry name" value="Peptidase_S8_subtilisin-rel"/>
</dbReference>
<evidence type="ECO:0000256" key="2">
    <source>
        <dbReference type="ARBA" id="ARBA00011073"/>
    </source>
</evidence>
<evidence type="ECO:0000259" key="14">
    <source>
        <dbReference type="Pfam" id="PF02225"/>
    </source>
</evidence>
<dbReference type="PROSITE" id="PS51892">
    <property type="entry name" value="SUBTILASE"/>
    <property type="match status" value="1"/>
</dbReference>
<dbReference type="PRINTS" id="PR00723">
    <property type="entry name" value="SUBTILISIN"/>
</dbReference>
<dbReference type="Gene3D" id="3.40.50.200">
    <property type="entry name" value="Peptidase S8/S53 domain"/>
    <property type="match status" value="1"/>
</dbReference>
<dbReference type="InterPro" id="IPR023828">
    <property type="entry name" value="Peptidase_S8_Ser-AS"/>
</dbReference>
<dbReference type="InterPro" id="IPR041469">
    <property type="entry name" value="Subtilisin-like_FN3"/>
</dbReference>
<keyword evidence="11" id="KW-1133">Transmembrane helix</keyword>
<dbReference type="Pfam" id="PF17766">
    <property type="entry name" value="fn3_6"/>
    <property type="match status" value="1"/>
</dbReference>
<proteinExistence type="inferred from homology"/>
<feature type="signal peptide" evidence="12">
    <location>
        <begin position="1"/>
        <end position="43"/>
    </location>
</feature>
<dbReference type="Pfam" id="PF05922">
    <property type="entry name" value="Inhibitor_I9"/>
    <property type="match status" value="1"/>
</dbReference>
<dbReference type="EMBL" id="JANLCM010000001">
    <property type="protein sequence ID" value="MCS5717289.1"/>
    <property type="molecule type" value="Genomic_DNA"/>
</dbReference>
<dbReference type="Gene3D" id="3.30.70.80">
    <property type="entry name" value="Peptidase S8 propeptide/proteinase inhibitor I9"/>
    <property type="match status" value="1"/>
</dbReference>
<evidence type="ECO:0000259" key="16">
    <source>
        <dbReference type="Pfam" id="PF17766"/>
    </source>
</evidence>
<evidence type="ECO:0000256" key="1">
    <source>
        <dbReference type="ARBA" id="ARBA00004613"/>
    </source>
</evidence>
<keyword evidence="5 8" id="KW-0378">Hydrolase</keyword>
<dbReference type="SUPFAM" id="SSF54897">
    <property type="entry name" value="Protease propeptides/inhibitors"/>
    <property type="match status" value="1"/>
</dbReference>
<dbReference type="Gene3D" id="2.60.40.2310">
    <property type="match status" value="1"/>
</dbReference>
<evidence type="ECO:0000256" key="7">
    <source>
        <dbReference type="ARBA" id="ARBA00023180"/>
    </source>
</evidence>
<organism evidence="17 18">
    <name type="scientific">Herbiconiux aconitum</name>
    <dbReference type="NCBI Taxonomy" id="2970913"/>
    <lineage>
        <taxon>Bacteria</taxon>
        <taxon>Bacillati</taxon>
        <taxon>Actinomycetota</taxon>
        <taxon>Actinomycetes</taxon>
        <taxon>Micrococcales</taxon>
        <taxon>Microbacteriaceae</taxon>
        <taxon>Herbiconiux</taxon>
    </lineage>
</organism>
<evidence type="ECO:0000256" key="4">
    <source>
        <dbReference type="ARBA" id="ARBA00022729"/>
    </source>
</evidence>
<dbReference type="PROSITE" id="PS00138">
    <property type="entry name" value="SUBTILASE_SER"/>
    <property type="match status" value="1"/>
</dbReference>
<evidence type="ECO:0000256" key="12">
    <source>
        <dbReference type="SAM" id="SignalP"/>
    </source>
</evidence>
<dbReference type="Pfam" id="PF02225">
    <property type="entry name" value="PA"/>
    <property type="match status" value="1"/>
</dbReference>
<dbReference type="InterPro" id="IPR034197">
    <property type="entry name" value="Peptidases_S8_3"/>
</dbReference>
<keyword evidence="4 12" id="KW-0732">Signal</keyword>
<keyword evidence="11" id="KW-0812">Transmembrane</keyword>
<dbReference type="CDD" id="cd04852">
    <property type="entry name" value="Peptidases_S8_3"/>
    <property type="match status" value="1"/>
</dbReference>
<dbReference type="InterPro" id="IPR037045">
    <property type="entry name" value="S8pro/Inhibitor_I9_sf"/>
</dbReference>
<name>A0ABT2GQS0_9MICO</name>
<keyword evidence="7" id="KW-0325">Glycoprotein</keyword>
<dbReference type="Pfam" id="PF00082">
    <property type="entry name" value="Peptidase_S8"/>
    <property type="match status" value="1"/>
</dbReference>
<evidence type="ECO:0000256" key="8">
    <source>
        <dbReference type="PROSITE-ProRule" id="PRU01240"/>
    </source>
</evidence>
<feature type="active site" description="Charge relay system" evidence="8">
    <location>
        <position position="306"/>
    </location>
</feature>
<dbReference type="Gene3D" id="2.60.120.380">
    <property type="match status" value="1"/>
</dbReference>
<evidence type="ECO:0000256" key="9">
    <source>
        <dbReference type="RuleBase" id="RU003355"/>
    </source>
</evidence>
<feature type="compositionally biased region" description="Low complexity" evidence="10">
    <location>
        <begin position="1446"/>
        <end position="1471"/>
    </location>
</feature>
<evidence type="ECO:0000259" key="15">
    <source>
        <dbReference type="Pfam" id="PF05922"/>
    </source>
</evidence>
<evidence type="ECO:0000256" key="11">
    <source>
        <dbReference type="SAM" id="Phobius"/>
    </source>
</evidence>
<dbReference type="InterPro" id="IPR003137">
    <property type="entry name" value="PA_domain"/>
</dbReference>
<dbReference type="PANTHER" id="PTHR10795">
    <property type="entry name" value="PROPROTEIN CONVERTASE SUBTILISIN/KEXIN"/>
    <property type="match status" value="1"/>
</dbReference>
<dbReference type="InterPro" id="IPR023827">
    <property type="entry name" value="Peptidase_S8_Asp-AS"/>
</dbReference>
<feature type="active site" description="Charge relay system" evidence="8">
    <location>
        <position position="636"/>
    </location>
</feature>
<dbReference type="Gene3D" id="3.50.30.30">
    <property type="match status" value="1"/>
</dbReference>
<accession>A0ABT2GQS0</accession>
<dbReference type="RefSeq" id="WP_259505422.1">
    <property type="nucleotide sequence ID" value="NZ_JANLCM010000001.1"/>
</dbReference>
<feature type="domain" description="PA" evidence="14">
    <location>
        <begin position="469"/>
        <end position="556"/>
    </location>
</feature>
<keyword evidence="11" id="KW-0472">Membrane</keyword>
<evidence type="ECO:0000256" key="3">
    <source>
        <dbReference type="ARBA" id="ARBA00022670"/>
    </source>
</evidence>
<dbReference type="InterPro" id="IPR010259">
    <property type="entry name" value="S8pro/Inhibitor_I9"/>
</dbReference>
<dbReference type="PROSITE" id="PS51257">
    <property type="entry name" value="PROKAR_LIPOPROTEIN"/>
    <property type="match status" value="1"/>
</dbReference>
<keyword evidence="6 8" id="KW-0720">Serine protease</keyword>
<dbReference type="CDD" id="cd02120">
    <property type="entry name" value="PA_subtilisin_like"/>
    <property type="match status" value="1"/>
</dbReference>
<feature type="chain" id="PRO_5046467714" evidence="12">
    <location>
        <begin position="44"/>
        <end position="1527"/>
    </location>
</feature>
<evidence type="ECO:0000256" key="6">
    <source>
        <dbReference type="ARBA" id="ARBA00022825"/>
    </source>
</evidence>
<feature type="region of interest" description="Disordered" evidence="10">
    <location>
        <begin position="1437"/>
        <end position="1471"/>
    </location>
</feature>
<evidence type="ECO:0000256" key="5">
    <source>
        <dbReference type="ARBA" id="ARBA00022801"/>
    </source>
</evidence>
<dbReference type="InterPro" id="IPR036852">
    <property type="entry name" value="Peptidase_S8/S53_dom_sf"/>
</dbReference>
<keyword evidence="18" id="KW-1185">Reference proteome</keyword>
<reference evidence="17" key="1">
    <citation type="submission" date="2022-08" db="EMBL/GenBank/DDBJ databases">
        <authorList>
            <person name="Deng Y."/>
            <person name="Han X.-F."/>
            <person name="Zhang Y.-Q."/>
        </authorList>
    </citation>
    <scope>NUCLEOTIDE SEQUENCE</scope>
    <source>
        <strain evidence="17">CPCC 205763</strain>
    </source>
</reference>
<gene>
    <name evidence="17" type="ORF">N1027_03970</name>
</gene>
<comment type="caution">
    <text evidence="17">The sequence shown here is derived from an EMBL/GenBank/DDBJ whole genome shotgun (WGS) entry which is preliminary data.</text>
</comment>